<feature type="binding site" evidence="2">
    <location>
        <position position="364"/>
    </location>
    <ligand>
        <name>Mn(2+)</name>
        <dbReference type="ChEBI" id="CHEBI:29035"/>
        <label>2</label>
    </ligand>
</feature>
<dbReference type="NCBIfam" id="TIGR01891">
    <property type="entry name" value="amidohydrolases"/>
    <property type="match status" value="1"/>
</dbReference>
<feature type="binding site" evidence="2">
    <location>
        <position position="165"/>
    </location>
    <ligand>
        <name>Mn(2+)</name>
        <dbReference type="ChEBI" id="CHEBI:29035"/>
        <label>2</label>
    </ligand>
</feature>
<sequence length="394" mass="43092">MRDLKELLKEVFPKVVELRRDFHANPELGYQEVRTAEVIARTLEGLGITVKKNVAKTGVVGLLDTGKPGPTVALRADIDALPVKDAKKVEYASRVEGVCHACGHDGHTAILLGVAMVLSKLKEEFSGKVKFIFQPCEEHLPGGAKFMIEEGVLEDPKVDNIFGLHLWTNYPIGKVGVKAGALMAAPDSFAIEILGKGGHGSAPHQAIDAVVIAAQVVQALQTIVSRSVDPLDPAVVSVGVIQAGYGFNVIADTAKIIGTVRTFKERTRAVIRKRMEEIVKGITSAFNADYRIEYTEGYPALINDEKVTKFVKKIAEETLGAENVWEAEPVMGGEDFAYFLQKVPGCFVFLGARNEEKGIVCPHHHPEFDFDEDAMLLGMELMVKYVLRNTEIQN</sequence>
<name>A0A161PUN6_9FIRM</name>
<dbReference type="EC" id="3.5.1.14" evidence="4"/>
<dbReference type="InterPro" id="IPR017439">
    <property type="entry name" value="Amidohydrolase"/>
</dbReference>
<dbReference type="InterPro" id="IPR011650">
    <property type="entry name" value="Peptidase_M20_dimer"/>
</dbReference>
<dbReference type="PANTHER" id="PTHR11014:SF63">
    <property type="entry name" value="METALLOPEPTIDASE, PUTATIVE (AFU_ORTHOLOGUE AFUA_6G09600)-RELATED"/>
    <property type="match status" value="1"/>
</dbReference>
<dbReference type="GO" id="GO:0019877">
    <property type="term" value="P:diaminopimelate biosynthetic process"/>
    <property type="evidence" value="ECO:0007669"/>
    <property type="project" value="UniProtKB-ARBA"/>
</dbReference>
<dbReference type="CDD" id="cd08021">
    <property type="entry name" value="M20_Acy1_YhaA-like"/>
    <property type="match status" value="1"/>
</dbReference>
<keyword evidence="2" id="KW-0479">Metal-binding</keyword>
<gene>
    <name evidence="4" type="primary">amaA</name>
    <name evidence="4" type="ORF">ATZ99_10930</name>
</gene>
<dbReference type="STRING" id="520767.ATZ99_10930"/>
<keyword evidence="1 4" id="KW-0378">Hydrolase</keyword>
<dbReference type="Proteomes" id="UP000075737">
    <property type="component" value="Unassembled WGS sequence"/>
</dbReference>
<dbReference type="GO" id="GO:0004046">
    <property type="term" value="F:aminoacylase activity"/>
    <property type="evidence" value="ECO:0007669"/>
    <property type="project" value="UniProtKB-EC"/>
</dbReference>
<feature type="binding site" evidence="2">
    <location>
        <position position="102"/>
    </location>
    <ligand>
        <name>Mn(2+)</name>
        <dbReference type="ChEBI" id="CHEBI:29035"/>
        <label>2</label>
    </ligand>
</feature>
<evidence type="ECO:0000259" key="3">
    <source>
        <dbReference type="Pfam" id="PF07687"/>
    </source>
</evidence>
<dbReference type="GO" id="GO:0046872">
    <property type="term" value="F:metal ion binding"/>
    <property type="evidence" value="ECO:0007669"/>
    <property type="project" value="UniProtKB-KW"/>
</dbReference>
<dbReference type="PIRSF" id="PIRSF005962">
    <property type="entry name" value="Pept_M20D_amidohydro"/>
    <property type="match status" value="1"/>
</dbReference>
<feature type="binding site" evidence="2">
    <location>
        <position position="138"/>
    </location>
    <ligand>
        <name>Mn(2+)</name>
        <dbReference type="ChEBI" id="CHEBI:29035"/>
        <label>2</label>
    </ligand>
</feature>
<comment type="cofactor">
    <cofactor evidence="2">
        <name>Mn(2+)</name>
        <dbReference type="ChEBI" id="CHEBI:29035"/>
    </cofactor>
    <text evidence="2">The Mn(2+) ion enhances activity.</text>
</comment>
<proteinExistence type="predicted"/>
<dbReference type="SUPFAM" id="SSF53187">
    <property type="entry name" value="Zn-dependent exopeptidases"/>
    <property type="match status" value="1"/>
</dbReference>
<feature type="domain" description="Peptidase M20 dimerisation" evidence="3">
    <location>
        <begin position="188"/>
        <end position="280"/>
    </location>
</feature>
<evidence type="ECO:0000256" key="2">
    <source>
        <dbReference type="PIRSR" id="PIRSR005962-1"/>
    </source>
</evidence>
<dbReference type="PANTHER" id="PTHR11014">
    <property type="entry name" value="PEPTIDASE M20 FAMILY MEMBER"/>
    <property type="match status" value="1"/>
</dbReference>
<dbReference type="Pfam" id="PF07687">
    <property type="entry name" value="M20_dimer"/>
    <property type="match status" value="1"/>
</dbReference>
<comment type="caution">
    <text evidence="4">The sequence shown here is derived from an EMBL/GenBank/DDBJ whole genome shotgun (WGS) entry which is preliminary data.</text>
</comment>
<dbReference type="FunFam" id="3.30.70.360:FF:000001">
    <property type="entry name" value="N-acetyldiaminopimelate deacetylase"/>
    <property type="match status" value="1"/>
</dbReference>
<evidence type="ECO:0000256" key="1">
    <source>
        <dbReference type="ARBA" id="ARBA00022801"/>
    </source>
</evidence>
<dbReference type="Pfam" id="PF01546">
    <property type="entry name" value="Peptidase_M20"/>
    <property type="match status" value="1"/>
</dbReference>
<evidence type="ECO:0000313" key="5">
    <source>
        <dbReference type="Proteomes" id="UP000075737"/>
    </source>
</evidence>
<dbReference type="RefSeq" id="WP_245641316.1">
    <property type="nucleotide sequence ID" value="NZ_LOHZ01000027.1"/>
</dbReference>
<dbReference type="InterPro" id="IPR002933">
    <property type="entry name" value="Peptidase_M20"/>
</dbReference>
<organism evidence="4 5">
    <name type="scientific">Thermovenabulum gondwanense</name>
    <dbReference type="NCBI Taxonomy" id="520767"/>
    <lineage>
        <taxon>Bacteria</taxon>
        <taxon>Bacillati</taxon>
        <taxon>Bacillota</taxon>
        <taxon>Clostridia</taxon>
        <taxon>Thermosediminibacterales</taxon>
        <taxon>Thermosediminibacteraceae</taxon>
        <taxon>Thermovenabulum</taxon>
    </lineage>
</organism>
<dbReference type="GO" id="GO:0050118">
    <property type="term" value="F:N-acetyldiaminopimelate deacetylase activity"/>
    <property type="evidence" value="ECO:0007669"/>
    <property type="project" value="UniProtKB-ARBA"/>
</dbReference>
<dbReference type="Gene3D" id="3.30.70.360">
    <property type="match status" value="1"/>
</dbReference>
<dbReference type="Gene3D" id="3.40.630.10">
    <property type="entry name" value="Zn peptidases"/>
    <property type="match status" value="1"/>
</dbReference>
<dbReference type="InterPro" id="IPR036264">
    <property type="entry name" value="Bact_exopeptidase_dim_dom"/>
</dbReference>
<accession>A0A161PUN6</accession>
<feature type="binding site" evidence="2">
    <location>
        <position position="104"/>
    </location>
    <ligand>
        <name>Mn(2+)</name>
        <dbReference type="ChEBI" id="CHEBI:29035"/>
        <label>2</label>
    </ligand>
</feature>
<reference evidence="4 5" key="1">
    <citation type="submission" date="2015-12" db="EMBL/GenBank/DDBJ databases">
        <title>Draft genome of Thermovenabulum gondwanense isolated from a red thermophilic microbial mat colonisisng an outflow channel of a bore well.</title>
        <authorList>
            <person name="Patel B.K."/>
        </authorList>
    </citation>
    <scope>NUCLEOTIDE SEQUENCE [LARGE SCALE GENOMIC DNA]</scope>
    <source>
        <strain evidence="4 5">R270</strain>
    </source>
</reference>
<protein>
    <submittedName>
        <fullName evidence="4">N-acyl-L-amino acid amidohydrolase</fullName>
        <ecNumber evidence="4">3.5.1.14</ecNumber>
    </submittedName>
</protein>
<keyword evidence="2" id="KW-0464">Manganese</keyword>
<evidence type="ECO:0000313" key="4">
    <source>
        <dbReference type="EMBL" id="KYO66465.1"/>
    </source>
</evidence>
<dbReference type="PATRIC" id="fig|520767.4.peg.1194"/>
<dbReference type="EMBL" id="LOHZ01000027">
    <property type="protein sequence ID" value="KYO66465.1"/>
    <property type="molecule type" value="Genomic_DNA"/>
</dbReference>
<keyword evidence="5" id="KW-1185">Reference proteome</keyword>
<dbReference type="SUPFAM" id="SSF55031">
    <property type="entry name" value="Bacterial exopeptidase dimerisation domain"/>
    <property type="match status" value="1"/>
</dbReference>
<dbReference type="AlphaFoldDB" id="A0A161PUN6"/>